<dbReference type="HAMAP" id="MF_00120">
    <property type="entry name" value="GatA"/>
    <property type="match status" value="1"/>
</dbReference>
<dbReference type="RefSeq" id="WP_114575606.1">
    <property type="nucleotide sequence ID" value="NZ_JAIVEF010000001.1"/>
</dbReference>
<dbReference type="AlphaFoldDB" id="A0ABD5QGB5"/>
<dbReference type="PROSITE" id="PS00571">
    <property type="entry name" value="AMIDASES"/>
    <property type="match status" value="1"/>
</dbReference>
<dbReference type="InterPro" id="IPR000120">
    <property type="entry name" value="Amidase"/>
</dbReference>
<feature type="active site" description="Charge relay system" evidence="7">
    <location>
        <position position="102"/>
    </location>
</feature>
<evidence type="ECO:0000256" key="3">
    <source>
        <dbReference type="ARBA" id="ARBA00022741"/>
    </source>
</evidence>
<proteinExistence type="inferred from homology"/>
<dbReference type="InterPro" id="IPR023631">
    <property type="entry name" value="Amidase_dom"/>
</dbReference>
<evidence type="ECO:0000256" key="1">
    <source>
        <dbReference type="ARBA" id="ARBA00008069"/>
    </source>
</evidence>
<organism evidence="10 11">
    <name type="scientific">Saliphagus infecundisoli</name>
    <dbReference type="NCBI Taxonomy" id="1849069"/>
    <lineage>
        <taxon>Archaea</taxon>
        <taxon>Methanobacteriati</taxon>
        <taxon>Methanobacteriota</taxon>
        <taxon>Stenosarchaea group</taxon>
        <taxon>Halobacteria</taxon>
        <taxon>Halobacteriales</taxon>
        <taxon>Natrialbaceae</taxon>
        <taxon>Saliphagus</taxon>
    </lineage>
</organism>
<evidence type="ECO:0000256" key="4">
    <source>
        <dbReference type="ARBA" id="ARBA00022840"/>
    </source>
</evidence>
<dbReference type="PANTHER" id="PTHR11895:SF7">
    <property type="entry name" value="GLUTAMYL-TRNA(GLN) AMIDOTRANSFERASE SUBUNIT A, MITOCHONDRIAL"/>
    <property type="match status" value="1"/>
</dbReference>
<dbReference type="PANTHER" id="PTHR11895">
    <property type="entry name" value="TRANSAMIDASE"/>
    <property type="match status" value="1"/>
</dbReference>
<dbReference type="GO" id="GO:0050567">
    <property type="term" value="F:glutaminyl-tRNA synthase (glutamine-hydrolyzing) activity"/>
    <property type="evidence" value="ECO:0007669"/>
    <property type="project" value="UniProtKB-UniRule"/>
</dbReference>
<reference evidence="10 11" key="1">
    <citation type="journal article" date="2019" name="Int. J. Syst. Evol. Microbiol.">
        <title>The Global Catalogue of Microorganisms (GCM) 10K type strain sequencing project: providing services to taxonomists for standard genome sequencing and annotation.</title>
        <authorList>
            <consortium name="The Broad Institute Genomics Platform"/>
            <consortium name="The Broad Institute Genome Sequencing Center for Infectious Disease"/>
            <person name="Wu L."/>
            <person name="Ma J."/>
        </authorList>
    </citation>
    <scope>NUCLEOTIDE SEQUENCE [LARGE SCALE GENOMIC DNA]</scope>
    <source>
        <strain evidence="10 11">CGMCC 1.15824</strain>
    </source>
</reference>
<name>A0ABD5QGB5_9EURY</name>
<feature type="region of interest" description="Disordered" evidence="8">
    <location>
        <begin position="78"/>
        <end position="106"/>
    </location>
</feature>
<evidence type="ECO:0000259" key="9">
    <source>
        <dbReference type="Pfam" id="PF01425"/>
    </source>
</evidence>
<dbReference type="InterPro" id="IPR004412">
    <property type="entry name" value="GatA"/>
</dbReference>
<keyword evidence="5 7" id="KW-0648">Protein biosynthesis</keyword>
<dbReference type="NCBIfam" id="TIGR00132">
    <property type="entry name" value="gatA"/>
    <property type="match status" value="1"/>
</dbReference>
<comment type="similarity">
    <text evidence="1 7">Belongs to the amidase family. GatA subfamily.</text>
</comment>
<dbReference type="InterPro" id="IPR020556">
    <property type="entry name" value="Amidase_CS"/>
</dbReference>
<dbReference type="Gene3D" id="3.90.1300.10">
    <property type="entry name" value="Amidase signature (AS) domain"/>
    <property type="match status" value="1"/>
</dbReference>
<dbReference type="EC" id="6.3.5.7" evidence="7"/>
<keyword evidence="4 7" id="KW-0067">ATP-binding</keyword>
<gene>
    <name evidence="7 10" type="primary">gatA</name>
    <name evidence="10" type="ORF">ACFPFO_13220</name>
</gene>
<evidence type="ECO:0000256" key="8">
    <source>
        <dbReference type="SAM" id="MobiDB-lite"/>
    </source>
</evidence>
<keyword evidence="11" id="KW-1185">Reference proteome</keyword>
<protein>
    <recommendedName>
        <fullName evidence="7">Glutamyl-tRNA(Gln) amidotransferase subunit A</fullName>
        <shortName evidence="7">Glu-ADT subunit A</shortName>
        <ecNumber evidence="7">6.3.5.7</ecNumber>
    </recommendedName>
</protein>
<comment type="catalytic activity">
    <reaction evidence="6 7">
        <text>L-glutamyl-tRNA(Gln) + L-glutamine + ATP + H2O = L-glutaminyl-tRNA(Gln) + L-glutamate + ADP + phosphate + H(+)</text>
        <dbReference type="Rhea" id="RHEA:17521"/>
        <dbReference type="Rhea" id="RHEA-COMP:9681"/>
        <dbReference type="Rhea" id="RHEA-COMP:9684"/>
        <dbReference type="ChEBI" id="CHEBI:15377"/>
        <dbReference type="ChEBI" id="CHEBI:15378"/>
        <dbReference type="ChEBI" id="CHEBI:29985"/>
        <dbReference type="ChEBI" id="CHEBI:30616"/>
        <dbReference type="ChEBI" id="CHEBI:43474"/>
        <dbReference type="ChEBI" id="CHEBI:58359"/>
        <dbReference type="ChEBI" id="CHEBI:78520"/>
        <dbReference type="ChEBI" id="CHEBI:78521"/>
        <dbReference type="ChEBI" id="CHEBI:456216"/>
        <dbReference type="EC" id="6.3.5.7"/>
    </reaction>
</comment>
<dbReference type="GO" id="GO:0006412">
    <property type="term" value="P:translation"/>
    <property type="evidence" value="ECO:0007669"/>
    <property type="project" value="UniProtKB-UniRule"/>
</dbReference>
<evidence type="ECO:0000313" key="10">
    <source>
        <dbReference type="EMBL" id="MFC4988705.1"/>
    </source>
</evidence>
<feature type="domain" description="Amidase" evidence="9">
    <location>
        <begin position="8"/>
        <end position="413"/>
    </location>
</feature>
<keyword evidence="2 7" id="KW-0436">Ligase</keyword>
<comment type="subunit">
    <text evidence="7">Heterotrimer of A, B and C subunits.</text>
</comment>
<evidence type="ECO:0000256" key="5">
    <source>
        <dbReference type="ARBA" id="ARBA00022917"/>
    </source>
</evidence>
<evidence type="ECO:0000256" key="7">
    <source>
        <dbReference type="HAMAP-Rule" id="MF_00120"/>
    </source>
</evidence>
<sequence length="421" mass="43845">MSDAFITEERIEGRDEGPLAGRTVAVKDNISTAGVRTTCGSRMLAEYVPPYDATVVSRLKEAGATVVGKTNMDEFGMGSTTETSHFGPTENPVAPGRVPGGSSGGSAAAVAAGEADLALGSDTGGSVRCPAAFCGVVGIKPTYGLVSRYGLVAYANSLEQIGPFGETVADAAALLDVIAGSDDRDATTRTEGDDSSYADAATGDVEGLTIGVPTELFEGADEGVVETTRAALGELEDRGAETREVSLPSIEHAVEAYYVIATSEASSNLARFDGVRYGHSAEAEGNWNEAFGRTREEGFGEEVKRRILLGTYALSAGYHDKYYAKAQDARAWVKQDFDSALEEADVLASPTMPVPPFELGESLDDPLQMYLADANTVPVNLADLPAISVPAGETDGLPVGLQLIGPAFGERRLIRAASALA</sequence>
<dbReference type="Pfam" id="PF01425">
    <property type="entry name" value="Amidase"/>
    <property type="match status" value="1"/>
</dbReference>
<dbReference type="SUPFAM" id="SSF75304">
    <property type="entry name" value="Amidase signature (AS) enzymes"/>
    <property type="match status" value="1"/>
</dbReference>
<comment type="caution">
    <text evidence="10">The sequence shown here is derived from an EMBL/GenBank/DDBJ whole genome shotgun (WGS) entry which is preliminary data.</text>
</comment>
<feature type="active site" description="Charge relay system" evidence="7">
    <location>
        <position position="27"/>
    </location>
</feature>
<dbReference type="Proteomes" id="UP001595925">
    <property type="component" value="Unassembled WGS sequence"/>
</dbReference>
<keyword evidence="3 7" id="KW-0547">Nucleotide-binding</keyword>
<accession>A0ABD5QGB5</accession>
<evidence type="ECO:0000256" key="2">
    <source>
        <dbReference type="ARBA" id="ARBA00022598"/>
    </source>
</evidence>
<evidence type="ECO:0000313" key="11">
    <source>
        <dbReference type="Proteomes" id="UP001595925"/>
    </source>
</evidence>
<evidence type="ECO:0000256" key="6">
    <source>
        <dbReference type="ARBA" id="ARBA00047407"/>
    </source>
</evidence>
<dbReference type="EMBL" id="JBHSJG010000036">
    <property type="protein sequence ID" value="MFC4988705.1"/>
    <property type="molecule type" value="Genomic_DNA"/>
</dbReference>
<dbReference type="GO" id="GO:0005524">
    <property type="term" value="F:ATP binding"/>
    <property type="evidence" value="ECO:0007669"/>
    <property type="project" value="UniProtKB-KW"/>
</dbReference>
<feature type="active site" description="Acyl-ester intermediate" evidence="7">
    <location>
        <position position="126"/>
    </location>
</feature>
<comment type="function">
    <text evidence="7">Allows the formation of correctly charged Gln-tRNA(Gln) through the transamidation of misacylated Glu-tRNA(Gln) in organisms which lack glutaminyl-tRNA synthetase. The reaction takes place in the presence of glutamine and ATP through an activated gamma-phospho-Glu-tRNA(Gln).</text>
</comment>
<dbReference type="InterPro" id="IPR036928">
    <property type="entry name" value="AS_sf"/>
</dbReference>